<accession>A0ABZ1E6U5</accession>
<dbReference type="InterPro" id="IPR006311">
    <property type="entry name" value="TAT_signal"/>
</dbReference>
<organism evidence="1 2">
    <name type="scientific">Thioclava litoralis</name>
    <dbReference type="NCBI Taxonomy" id="3076557"/>
    <lineage>
        <taxon>Bacteria</taxon>
        <taxon>Pseudomonadati</taxon>
        <taxon>Pseudomonadota</taxon>
        <taxon>Alphaproteobacteria</taxon>
        <taxon>Rhodobacterales</taxon>
        <taxon>Paracoccaceae</taxon>
        <taxon>Thioclava</taxon>
    </lineage>
</organism>
<dbReference type="Pfam" id="PF12318">
    <property type="entry name" value="FAD-SLDH"/>
    <property type="match status" value="1"/>
</dbReference>
<dbReference type="RefSeq" id="WP_406721708.1">
    <property type="nucleotide sequence ID" value="NZ_CP135445.1"/>
</dbReference>
<dbReference type="EMBL" id="CP135445">
    <property type="protein sequence ID" value="WRY35611.1"/>
    <property type="molecule type" value="Genomic_DNA"/>
</dbReference>
<evidence type="ECO:0000313" key="1">
    <source>
        <dbReference type="EMBL" id="WRY35611.1"/>
    </source>
</evidence>
<gene>
    <name evidence="1" type="ORF">RPE78_17290</name>
</gene>
<reference evidence="1 2" key="1">
    <citation type="submission" date="2023-09" db="EMBL/GenBank/DDBJ databases">
        <title>Thioclava shenzhenensis sp. nov., a multidrug resistant bacteria-antagonizing species isolated from coastal seawater.</title>
        <authorList>
            <person name="Long M."/>
        </authorList>
    </citation>
    <scope>NUCLEOTIDE SEQUENCE [LARGE SCALE GENOMIC DNA]</scope>
    <source>
        <strain evidence="1 2">FTW29</strain>
        <plasmid evidence="1 2">unnamed2</plasmid>
    </source>
</reference>
<dbReference type="InterPro" id="IPR024651">
    <property type="entry name" value="FAD-SLDH_ssu"/>
</dbReference>
<evidence type="ECO:0000313" key="2">
    <source>
        <dbReference type="Proteomes" id="UP001623290"/>
    </source>
</evidence>
<keyword evidence="2" id="KW-1185">Reference proteome</keyword>
<sequence length="189" mass="20083">MISSLYERTGHEADGAASGRLTRRRLLGSATAMLAAAAMPAAVGAAVTQPLDADGFTRLSQLLTGRETLSPVVGARALAALSQDDDAFAAQAAELAQAIEAAGFSDMRQFNSFAEANPALRPVAMKIISAWYLGYTGTPSMNTTKDDAQFVSYAEALMYEPTRDATVIPSWSRGHSNYWKNPPAFMTGK</sequence>
<protein>
    <submittedName>
        <fullName evidence="1">Sugar dehydrogenase complex small subunit</fullName>
    </submittedName>
</protein>
<dbReference type="Proteomes" id="UP001623290">
    <property type="component" value="Plasmid unnamed2"/>
</dbReference>
<name>A0ABZ1E6U5_9RHOB</name>
<geneLocation type="plasmid" evidence="1 2">
    <name>unnamed2</name>
</geneLocation>
<keyword evidence="1" id="KW-0614">Plasmid</keyword>
<proteinExistence type="predicted"/>
<dbReference type="PROSITE" id="PS51318">
    <property type="entry name" value="TAT"/>
    <property type="match status" value="1"/>
</dbReference>